<reference evidence="1 2" key="1">
    <citation type="submission" date="2018-06" db="EMBL/GenBank/DDBJ databases">
        <title>Paenibacillus imtechensis sp. nov.</title>
        <authorList>
            <person name="Pinnaka A.K."/>
            <person name="Singh H."/>
            <person name="Kaur M."/>
        </authorList>
    </citation>
    <scope>NUCLEOTIDE SEQUENCE [LARGE SCALE GENOMIC DNA]</scope>
    <source>
        <strain evidence="1 2">SMB1</strain>
    </source>
</reference>
<protein>
    <submittedName>
        <fullName evidence="1">Uncharacterized protein</fullName>
    </submittedName>
</protein>
<accession>A0A2W1LEQ3</accession>
<gene>
    <name evidence="1" type="ORF">DNH61_01510</name>
</gene>
<proteinExistence type="predicted"/>
<keyword evidence="2" id="KW-1185">Reference proteome</keyword>
<sequence>MMQPYTILAKRIHYDKWVEDPAVQLCGGESEEFQASAGRTAEVRIRRQGVIPKRDSAFLYSANWLNT</sequence>
<evidence type="ECO:0000313" key="2">
    <source>
        <dbReference type="Proteomes" id="UP000249522"/>
    </source>
</evidence>
<organism evidence="1 2">
    <name type="scientific">Paenibacillus sambharensis</name>
    <dbReference type="NCBI Taxonomy" id="1803190"/>
    <lineage>
        <taxon>Bacteria</taxon>
        <taxon>Bacillati</taxon>
        <taxon>Bacillota</taxon>
        <taxon>Bacilli</taxon>
        <taxon>Bacillales</taxon>
        <taxon>Paenibacillaceae</taxon>
        <taxon>Paenibacillus</taxon>
    </lineage>
</organism>
<name>A0A2W1LEQ3_9BACL</name>
<dbReference type="Proteomes" id="UP000249522">
    <property type="component" value="Unassembled WGS sequence"/>
</dbReference>
<dbReference type="EMBL" id="QKRB01000010">
    <property type="protein sequence ID" value="PZD97576.1"/>
    <property type="molecule type" value="Genomic_DNA"/>
</dbReference>
<dbReference type="AlphaFoldDB" id="A0A2W1LEQ3"/>
<evidence type="ECO:0000313" key="1">
    <source>
        <dbReference type="EMBL" id="PZD97576.1"/>
    </source>
</evidence>
<dbReference type="RefSeq" id="WP_111144937.1">
    <property type="nucleotide sequence ID" value="NZ_QKRB01000010.1"/>
</dbReference>
<comment type="caution">
    <text evidence="1">The sequence shown here is derived from an EMBL/GenBank/DDBJ whole genome shotgun (WGS) entry which is preliminary data.</text>
</comment>